<organism evidence="4 5">
    <name type="scientific">Clytia hemisphaerica</name>
    <dbReference type="NCBI Taxonomy" id="252671"/>
    <lineage>
        <taxon>Eukaryota</taxon>
        <taxon>Metazoa</taxon>
        <taxon>Cnidaria</taxon>
        <taxon>Hydrozoa</taxon>
        <taxon>Hydroidolina</taxon>
        <taxon>Leptothecata</taxon>
        <taxon>Obeliida</taxon>
        <taxon>Clytiidae</taxon>
        <taxon>Clytia</taxon>
    </lineage>
</organism>
<dbReference type="Proteomes" id="UP000594262">
    <property type="component" value="Unplaced"/>
</dbReference>
<feature type="chain" id="PRO_5029642523" evidence="3">
    <location>
        <begin position="21"/>
        <end position="528"/>
    </location>
</feature>
<reference evidence="4" key="1">
    <citation type="submission" date="2021-01" db="UniProtKB">
        <authorList>
            <consortium name="EnsemblMetazoa"/>
        </authorList>
    </citation>
    <scope>IDENTIFICATION</scope>
</reference>
<evidence type="ECO:0000256" key="1">
    <source>
        <dbReference type="SAM" id="MobiDB-lite"/>
    </source>
</evidence>
<name>A0A7M5UWY2_9CNID</name>
<accession>A0A7M5UWY2</accession>
<keyword evidence="5" id="KW-1185">Reference proteome</keyword>
<proteinExistence type="predicted"/>
<keyword evidence="3" id="KW-0732">Signal</keyword>
<keyword evidence="2" id="KW-0472">Membrane</keyword>
<evidence type="ECO:0000256" key="3">
    <source>
        <dbReference type="SAM" id="SignalP"/>
    </source>
</evidence>
<feature type="region of interest" description="Disordered" evidence="1">
    <location>
        <begin position="504"/>
        <end position="528"/>
    </location>
</feature>
<evidence type="ECO:0000256" key="2">
    <source>
        <dbReference type="SAM" id="Phobius"/>
    </source>
</evidence>
<dbReference type="RefSeq" id="XP_066929781.1">
    <property type="nucleotide sequence ID" value="XM_067073680.1"/>
</dbReference>
<keyword evidence="2" id="KW-0812">Transmembrane</keyword>
<evidence type="ECO:0000313" key="5">
    <source>
        <dbReference type="Proteomes" id="UP000594262"/>
    </source>
</evidence>
<dbReference type="EnsemblMetazoa" id="CLYHEMT002613.3">
    <property type="protein sequence ID" value="CLYHEMP002613.3"/>
    <property type="gene ID" value="CLYHEMG002613"/>
</dbReference>
<evidence type="ECO:0000313" key="4">
    <source>
        <dbReference type="EnsemblMetazoa" id="CLYHEMP002613.3"/>
    </source>
</evidence>
<keyword evidence="2" id="KW-1133">Transmembrane helix</keyword>
<feature type="region of interest" description="Disordered" evidence="1">
    <location>
        <begin position="427"/>
        <end position="455"/>
    </location>
</feature>
<sequence length="528" mass="59699">MITYIWLLLLSVFFFDLIDGADIKFSNSNIKFSNSKSLITVEYDNNVTLMWDLYDIERNTIIALYFDNKNNEIGSLRISSISKNYTDWTLDLEKPLSTRIKDFKMVLNKGNGTLKFTIEDLKYDDSGVLIVTNELAKLKAQHNLTLNVEGGPHECGVKSLPQNITCSHDQVITQKVTLCGKPQPAVTWKIGDKEINGTVDKTETDKHQYTYTLKTKLMSDMCGRELSYVANGYHRKRTASSMILMKDLGIKNVFQRSNQSESFISWGVKDYGLCDVEVQFSFSRTNITTKLVSASNKTFSYRGPRAAEVQTRYRTFVYVNLSSGERIRISQSGWKNVTYIKEKTTTTQKPTPTTTTKNRWGDIDNEDSDDEGEVSMFLLVGDIIGFVLLFILLGILWKLGKVVQRHHHKRKVSAKRSRRVMANRALKAVQDNAKPSTSKAKKSKRRQAQEAAIQEPFVQGQSTYDTVAEPVGQKSEEELSKLYAKVDKSNKKKPPVANVLYSELSALGGRTGDKTNAPKSEYAEAKDL</sequence>
<feature type="compositionally biased region" description="Low complexity" evidence="1">
    <location>
        <begin position="345"/>
        <end position="357"/>
    </location>
</feature>
<dbReference type="GeneID" id="136817335"/>
<dbReference type="OrthoDB" id="6037972at2759"/>
<feature type="region of interest" description="Disordered" evidence="1">
    <location>
        <begin position="345"/>
        <end position="365"/>
    </location>
</feature>
<protein>
    <submittedName>
        <fullName evidence="4">Uncharacterized protein</fullName>
    </submittedName>
</protein>
<feature type="transmembrane region" description="Helical" evidence="2">
    <location>
        <begin position="376"/>
        <end position="400"/>
    </location>
</feature>
<feature type="signal peptide" evidence="3">
    <location>
        <begin position="1"/>
        <end position="20"/>
    </location>
</feature>
<dbReference type="AlphaFoldDB" id="A0A7M5UWY2"/>